<dbReference type="Proteomes" id="UP000319525">
    <property type="component" value="Unassembled WGS sequence"/>
</dbReference>
<organism evidence="2 3">
    <name type="scientific">Microbacterium testaceum</name>
    <name type="common">Aureobacterium testaceum</name>
    <name type="synonym">Brevibacterium testaceum</name>
    <dbReference type="NCBI Taxonomy" id="2033"/>
    <lineage>
        <taxon>Bacteria</taxon>
        <taxon>Bacillati</taxon>
        <taxon>Actinomycetota</taxon>
        <taxon>Actinomycetes</taxon>
        <taxon>Micrococcales</taxon>
        <taxon>Microbacteriaceae</taxon>
        <taxon>Microbacterium</taxon>
    </lineage>
</organism>
<dbReference type="InterPro" id="IPR036390">
    <property type="entry name" value="WH_DNA-bd_sf"/>
</dbReference>
<evidence type="ECO:0000259" key="1">
    <source>
        <dbReference type="SMART" id="SM00347"/>
    </source>
</evidence>
<reference evidence="2 3" key="1">
    <citation type="submission" date="2019-06" db="EMBL/GenBank/DDBJ databases">
        <title>Whole genome shotgun sequence of Microbacterium testaceum NBRC 12675.</title>
        <authorList>
            <person name="Hosoyama A."/>
            <person name="Uohara A."/>
            <person name="Ohji S."/>
            <person name="Ichikawa N."/>
        </authorList>
    </citation>
    <scope>NUCLEOTIDE SEQUENCE [LARGE SCALE GENOMIC DNA]</scope>
    <source>
        <strain evidence="2 3">NBRC 12675</strain>
    </source>
</reference>
<dbReference type="OrthoDB" id="5072918at2"/>
<evidence type="ECO:0000313" key="3">
    <source>
        <dbReference type="Proteomes" id="UP000319525"/>
    </source>
</evidence>
<dbReference type="PANTHER" id="PTHR33164">
    <property type="entry name" value="TRANSCRIPTIONAL REGULATOR, MARR FAMILY"/>
    <property type="match status" value="1"/>
</dbReference>
<dbReference type="Gene3D" id="1.10.10.10">
    <property type="entry name" value="Winged helix-like DNA-binding domain superfamily/Winged helix DNA-binding domain"/>
    <property type="match status" value="1"/>
</dbReference>
<dbReference type="InterPro" id="IPR039422">
    <property type="entry name" value="MarR/SlyA-like"/>
</dbReference>
<gene>
    <name evidence="2" type="ORF">MTE01_23100</name>
</gene>
<accession>A0A4Y3QMA7</accession>
<sequence length="160" mass="17602">MFTMVEVWPAGPEGEVAEMTQSSALTVALDEYVGARDEIAAKARIDLGVSELEAAALRCIGDEPGIRPSHLRSRLGVTPAGVTTLVDRLIGRGLLRRELDADDRRVNHIYLEIDLTVEPWAGLRRFPTEVEAAVLLEPREVAEAAAALLHRITERVRTRV</sequence>
<dbReference type="InterPro" id="IPR000835">
    <property type="entry name" value="HTH_MarR-typ"/>
</dbReference>
<protein>
    <recommendedName>
        <fullName evidence="1">HTH marR-type domain-containing protein</fullName>
    </recommendedName>
</protein>
<feature type="domain" description="HTH marR-type" evidence="1">
    <location>
        <begin position="42"/>
        <end position="141"/>
    </location>
</feature>
<dbReference type="AlphaFoldDB" id="A0A4Y3QMA7"/>
<dbReference type="GO" id="GO:0006950">
    <property type="term" value="P:response to stress"/>
    <property type="evidence" value="ECO:0007669"/>
    <property type="project" value="TreeGrafter"/>
</dbReference>
<evidence type="ECO:0000313" key="2">
    <source>
        <dbReference type="EMBL" id="GEB46365.1"/>
    </source>
</evidence>
<dbReference type="PANTHER" id="PTHR33164:SF103">
    <property type="entry name" value="REGULATORY PROTEIN MARR"/>
    <property type="match status" value="1"/>
</dbReference>
<dbReference type="Pfam" id="PF12802">
    <property type="entry name" value="MarR_2"/>
    <property type="match status" value="1"/>
</dbReference>
<comment type="caution">
    <text evidence="2">The sequence shown here is derived from an EMBL/GenBank/DDBJ whole genome shotgun (WGS) entry which is preliminary data.</text>
</comment>
<dbReference type="SUPFAM" id="SSF46785">
    <property type="entry name" value="Winged helix' DNA-binding domain"/>
    <property type="match status" value="1"/>
</dbReference>
<name>A0A4Y3QMA7_MICTE</name>
<dbReference type="GO" id="GO:0003700">
    <property type="term" value="F:DNA-binding transcription factor activity"/>
    <property type="evidence" value="ECO:0007669"/>
    <property type="project" value="InterPro"/>
</dbReference>
<dbReference type="EMBL" id="BJML01000007">
    <property type="protein sequence ID" value="GEB46365.1"/>
    <property type="molecule type" value="Genomic_DNA"/>
</dbReference>
<dbReference type="InterPro" id="IPR036388">
    <property type="entry name" value="WH-like_DNA-bd_sf"/>
</dbReference>
<dbReference type="SMART" id="SM00347">
    <property type="entry name" value="HTH_MARR"/>
    <property type="match status" value="1"/>
</dbReference>
<proteinExistence type="predicted"/>